<evidence type="ECO:0000313" key="4">
    <source>
        <dbReference type="Proteomes" id="UP000035996"/>
    </source>
</evidence>
<dbReference type="Proteomes" id="UP000035996">
    <property type="component" value="Unassembled WGS sequence"/>
</dbReference>
<keyword evidence="4" id="KW-1185">Reference proteome</keyword>
<name>A0A0J6CS05_9BACL</name>
<dbReference type="InterPro" id="IPR036249">
    <property type="entry name" value="Thioredoxin-like_sf"/>
</dbReference>
<dbReference type="SUPFAM" id="SSF52833">
    <property type="entry name" value="Thioredoxin-like"/>
    <property type="match status" value="1"/>
</dbReference>
<dbReference type="Gene3D" id="3.40.30.10">
    <property type="entry name" value="Glutaredoxin"/>
    <property type="match status" value="1"/>
</dbReference>
<feature type="domain" description="Alkyl hydroperoxide reductase subunit C/ Thiol specific antioxidant" evidence="2">
    <location>
        <begin position="19"/>
        <end position="61"/>
    </location>
</feature>
<protein>
    <submittedName>
        <fullName evidence="3">Alkyl hydroperoxide reductase</fullName>
    </submittedName>
</protein>
<dbReference type="PATRIC" id="fig|157733.3.peg.3781"/>
<accession>A0A0J6CS05</accession>
<keyword evidence="1" id="KW-1015">Disulfide bond</keyword>
<evidence type="ECO:0000259" key="2">
    <source>
        <dbReference type="Pfam" id="PF00578"/>
    </source>
</evidence>
<dbReference type="GO" id="GO:0016209">
    <property type="term" value="F:antioxidant activity"/>
    <property type="evidence" value="ECO:0007669"/>
    <property type="project" value="InterPro"/>
</dbReference>
<evidence type="ECO:0000256" key="1">
    <source>
        <dbReference type="ARBA" id="ARBA00023157"/>
    </source>
</evidence>
<sequence length="61" mass="7179">MENDQKRPDKLPNCAQTTDLAPSFRAQAYDPIDKEIKEVSLEDYRGKWVILFFYSSDFTFV</sequence>
<reference evidence="3" key="1">
    <citation type="submission" date="2015-06" db="EMBL/GenBank/DDBJ databases">
        <authorList>
            <person name="Liu B."/>
            <person name="Wang J."/>
            <person name="Zhu Y."/>
            <person name="Liu G."/>
            <person name="Chen Q."/>
            <person name="Zheng C."/>
            <person name="Che J."/>
            <person name="Ge C."/>
            <person name="Shi H."/>
            <person name="Pan Z."/>
            <person name="Liu X."/>
        </authorList>
    </citation>
    <scope>NUCLEOTIDE SEQUENCE [LARGE SCALE GENOMIC DNA]</scope>
    <source>
        <strain evidence="3">DSM 16346</strain>
    </source>
</reference>
<evidence type="ECO:0000313" key="3">
    <source>
        <dbReference type="EMBL" id="KMM39081.1"/>
    </source>
</evidence>
<dbReference type="STRING" id="157733.AB986_07570"/>
<dbReference type="InterPro" id="IPR000866">
    <property type="entry name" value="AhpC/TSA"/>
</dbReference>
<gene>
    <name evidence="3" type="ORF">AB986_07570</name>
</gene>
<dbReference type="EMBL" id="LELK01000001">
    <property type="protein sequence ID" value="KMM39081.1"/>
    <property type="molecule type" value="Genomic_DNA"/>
</dbReference>
<comment type="caution">
    <text evidence="3">The sequence shown here is derived from an EMBL/GenBank/DDBJ whole genome shotgun (WGS) entry which is preliminary data.</text>
</comment>
<organism evidence="3 4">
    <name type="scientific">Guptibacillus hwajinpoensis</name>
    <dbReference type="NCBI Taxonomy" id="208199"/>
    <lineage>
        <taxon>Bacteria</taxon>
        <taxon>Bacillati</taxon>
        <taxon>Bacillota</taxon>
        <taxon>Bacilli</taxon>
        <taxon>Bacillales</taxon>
        <taxon>Guptibacillaceae</taxon>
        <taxon>Guptibacillus</taxon>
    </lineage>
</organism>
<proteinExistence type="predicted"/>
<dbReference type="Pfam" id="PF00578">
    <property type="entry name" value="AhpC-TSA"/>
    <property type="match status" value="1"/>
</dbReference>
<dbReference type="AlphaFoldDB" id="A0A0J6CS05"/>
<dbReference type="GO" id="GO:0016491">
    <property type="term" value="F:oxidoreductase activity"/>
    <property type="evidence" value="ECO:0007669"/>
    <property type="project" value="InterPro"/>
</dbReference>